<protein>
    <recommendedName>
        <fullName evidence="2">DUF1468 domain-containing protein</fullName>
    </recommendedName>
</protein>
<evidence type="ECO:0000259" key="2">
    <source>
        <dbReference type="Pfam" id="PF07331"/>
    </source>
</evidence>
<dbReference type="RefSeq" id="WP_066094395.1">
    <property type="nucleotide sequence ID" value="NZ_CP017476.1"/>
</dbReference>
<dbReference type="Proteomes" id="UP000185657">
    <property type="component" value="Unassembled WGS sequence"/>
</dbReference>
<keyword evidence="5" id="KW-1185">Reference proteome</keyword>
<evidence type="ECO:0000313" key="5">
    <source>
        <dbReference type="Proteomes" id="UP000185657"/>
    </source>
</evidence>
<name>A0A162YTX6_9BURK</name>
<reference evidence="4 5" key="1">
    <citation type="submission" date="2016-02" db="EMBL/GenBank/DDBJ databases">
        <title>Draft genome sequence of Hydrogenophaga sp. LPB0072.</title>
        <authorList>
            <person name="Shin S.-K."/>
            <person name="Yi H."/>
        </authorList>
    </citation>
    <scope>NUCLEOTIDE SEQUENCE [LARGE SCALE GENOMIC DNA]</scope>
    <source>
        <strain evidence="4 5">LPB0072</strain>
    </source>
</reference>
<dbReference type="Proteomes" id="UP000185680">
    <property type="component" value="Chromosome"/>
</dbReference>
<gene>
    <name evidence="3" type="ORF">LPB072_08965</name>
    <name evidence="4" type="ORF">LPB72_18460</name>
</gene>
<dbReference type="AlphaFoldDB" id="A0A162YTX6"/>
<dbReference type="EMBL" id="LVWD01000034">
    <property type="protein sequence ID" value="OAD40142.1"/>
    <property type="molecule type" value="Genomic_DNA"/>
</dbReference>
<feature type="transmembrane region" description="Helical" evidence="1">
    <location>
        <begin position="88"/>
        <end position="107"/>
    </location>
</feature>
<reference evidence="3 6" key="2">
    <citation type="submission" date="2016-10" db="EMBL/GenBank/DDBJ databases">
        <title>Hydorgenophaga sp. LPB0072 isolated from gastropod.</title>
        <authorList>
            <person name="Kim E."/>
            <person name="Yi H."/>
        </authorList>
    </citation>
    <scope>NUCLEOTIDE SEQUENCE [LARGE SCALE GENOMIC DNA]</scope>
    <source>
        <strain evidence="3 6">LPB0072</strain>
    </source>
</reference>
<feature type="transmembrane region" description="Helical" evidence="1">
    <location>
        <begin position="114"/>
        <end position="137"/>
    </location>
</feature>
<organism evidence="3 6">
    <name type="scientific">Hydrogenophaga crassostreae</name>
    <dbReference type="NCBI Taxonomy" id="1763535"/>
    <lineage>
        <taxon>Bacteria</taxon>
        <taxon>Pseudomonadati</taxon>
        <taxon>Pseudomonadota</taxon>
        <taxon>Betaproteobacteria</taxon>
        <taxon>Burkholderiales</taxon>
        <taxon>Comamonadaceae</taxon>
        <taxon>Hydrogenophaga</taxon>
    </lineage>
</organism>
<evidence type="ECO:0000313" key="6">
    <source>
        <dbReference type="Proteomes" id="UP000185680"/>
    </source>
</evidence>
<proteinExistence type="predicted"/>
<dbReference type="KEGG" id="hyl:LPB072_08965"/>
<dbReference type="InterPro" id="IPR009936">
    <property type="entry name" value="DUF1468"/>
</dbReference>
<accession>A0A162YTX6</accession>
<keyword evidence="1" id="KW-0472">Membrane</keyword>
<dbReference type="Pfam" id="PF07331">
    <property type="entry name" value="TctB"/>
    <property type="match status" value="1"/>
</dbReference>
<dbReference type="OrthoDB" id="8795337at2"/>
<feature type="transmembrane region" description="Helical" evidence="1">
    <location>
        <begin position="36"/>
        <end position="54"/>
    </location>
</feature>
<sequence length="143" mass="15023">MSDRIFGAATIVLSLLMVWATGLIEESFIQDPLGPKAFPLVIAGVMGISGLVMIFKPDAEPHWPGAVKLAELVATVGVFIAYAQTLPIAGFVLSTAVASAFLVWRLGGTTRQSLIGGVVISVGIYALFQHVLGLNLAKGPWGF</sequence>
<dbReference type="EMBL" id="CP017476">
    <property type="protein sequence ID" value="AOW12959.1"/>
    <property type="molecule type" value="Genomic_DNA"/>
</dbReference>
<evidence type="ECO:0000313" key="4">
    <source>
        <dbReference type="EMBL" id="OAD40142.1"/>
    </source>
</evidence>
<evidence type="ECO:0000313" key="3">
    <source>
        <dbReference type="EMBL" id="AOW12959.1"/>
    </source>
</evidence>
<keyword evidence="1" id="KW-0812">Transmembrane</keyword>
<dbReference type="STRING" id="1763535.LPB072_08965"/>
<evidence type="ECO:0000256" key="1">
    <source>
        <dbReference type="SAM" id="Phobius"/>
    </source>
</evidence>
<keyword evidence="1" id="KW-1133">Transmembrane helix</keyword>
<feature type="domain" description="DUF1468" evidence="2">
    <location>
        <begin position="5"/>
        <end position="136"/>
    </location>
</feature>